<organism evidence="2 3">
    <name type="scientific">Dendrothele bispora (strain CBS 962.96)</name>
    <dbReference type="NCBI Taxonomy" id="1314807"/>
    <lineage>
        <taxon>Eukaryota</taxon>
        <taxon>Fungi</taxon>
        <taxon>Dikarya</taxon>
        <taxon>Basidiomycota</taxon>
        <taxon>Agaricomycotina</taxon>
        <taxon>Agaricomycetes</taxon>
        <taxon>Agaricomycetidae</taxon>
        <taxon>Agaricales</taxon>
        <taxon>Agaricales incertae sedis</taxon>
        <taxon>Dendrothele</taxon>
    </lineage>
</organism>
<feature type="chain" id="PRO_5020681521" description="Secreted protein" evidence="1">
    <location>
        <begin position="27"/>
        <end position="77"/>
    </location>
</feature>
<evidence type="ECO:0000313" key="2">
    <source>
        <dbReference type="EMBL" id="THU89330.1"/>
    </source>
</evidence>
<keyword evidence="1" id="KW-0732">Signal</keyword>
<feature type="signal peptide" evidence="1">
    <location>
        <begin position="1"/>
        <end position="26"/>
    </location>
</feature>
<dbReference type="AlphaFoldDB" id="A0A4S8LK67"/>
<dbReference type="EMBL" id="ML179372">
    <property type="protein sequence ID" value="THU89330.1"/>
    <property type="molecule type" value="Genomic_DNA"/>
</dbReference>
<evidence type="ECO:0000313" key="3">
    <source>
        <dbReference type="Proteomes" id="UP000297245"/>
    </source>
</evidence>
<proteinExistence type="predicted"/>
<dbReference type="Proteomes" id="UP000297245">
    <property type="component" value="Unassembled WGS sequence"/>
</dbReference>
<accession>A0A4S8LK67</accession>
<name>A0A4S8LK67_DENBC</name>
<protein>
    <recommendedName>
        <fullName evidence="4">Secreted protein</fullName>
    </recommendedName>
</protein>
<sequence>MPLRTVISALFLLLILCSHDFNYIYCLSGMSEVLSERGRGNSRVISQNFAYQWLMSIWDATWQVGNYLRSMAILYVH</sequence>
<gene>
    <name evidence="2" type="ORF">K435DRAFT_291433</name>
</gene>
<keyword evidence="3" id="KW-1185">Reference proteome</keyword>
<evidence type="ECO:0000256" key="1">
    <source>
        <dbReference type="SAM" id="SignalP"/>
    </source>
</evidence>
<evidence type="ECO:0008006" key="4">
    <source>
        <dbReference type="Google" id="ProtNLM"/>
    </source>
</evidence>
<reference evidence="2 3" key="1">
    <citation type="journal article" date="2019" name="Nat. Ecol. Evol.">
        <title>Megaphylogeny resolves global patterns of mushroom evolution.</title>
        <authorList>
            <person name="Varga T."/>
            <person name="Krizsan K."/>
            <person name="Foldi C."/>
            <person name="Dima B."/>
            <person name="Sanchez-Garcia M."/>
            <person name="Sanchez-Ramirez S."/>
            <person name="Szollosi G.J."/>
            <person name="Szarkandi J.G."/>
            <person name="Papp V."/>
            <person name="Albert L."/>
            <person name="Andreopoulos W."/>
            <person name="Angelini C."/>
            <person name="Antonin V."/>
            <person name="Barry K.W."/>
            <person name="Bougher N.L."/>
            <person name="Buchanan P."/>
            <person name="Buyck B."/>
            <person name="Bense V."/>
            <person name="Catcheside P."/>
            <person name="Chovatia M."/>
            <person name="Cooper J."/>
            <person name="Damon W."/>
            <person name="Desjardin D."/>
            <person name="Finy P."/>
            <person name="Geml J."/>
            <person name="Haridas S."/>
            <person name="Hughes K."/>
            <person name="Justo A."/>
            <person name="Karasinski D."/>
            <person name="Kautmanova I."/>
            <person name="Kiss B."/>
            <person name="Kocsube S."/>
            <person name="Kotiranta H."/>
            <person name="LaButti K.M."/>
            <person name="Lechner B.E."/>
            <person name="Liimatainen K."/>
            <person name="Lipzen A."/>
            <person name="Lukacs Z."/>
            <person name="Mihaltcheva S."/>
            <person name="Morgado L.N."/>
            <person name="Niskanen T."/>
            <person name="Noordeloos M.E."/>
            <person name="Ohm R.A."/>
            <person name="Ortiz-Santana B."/>
            <person name="Ovrebo C."/>
            <person name="Racz N."/>
            <person name="Riley R."/>
            <person name="Savchenko A."/>
            <person name="Shiryaev A."/>
            <person name="Soop K."/>
            <person name="Spirin V."/>
            <person name="Szebenyi C."/>
            <person name="Tomsovsky M."/>
            <person name="Tulloss R.E."/>
            <person name="Uehling J."/>
            <person name="Grigoriev I.V."/>
            <person name="Vagvolgyi C."/>
            <person name="Papp T."/>
            <person name="Martin F.M."/>
            <person name="Miettinen O."/>
            <person name="Hibbett D.S."/>
            <person name="Nagy L.G."/>
        </authorList>
    </citation>
    <scope>NUCLEOTIDE SEQUENCE [LARGE SCALE GENOMIC DNA]</scope>
    <source>
        <strain evidence="2 3">CBS 962.96</strain>
    </source>
</reference>